<evidence type="ECO:0000313" key="2">
    <source>
        <dbReference type="EMBL" id="TWU45232.1"/>
    </source>
</evidence>
<evidence type="ECO:0000256" key="1">
    <source>
        <dbReference type="SAM" id="Phobius"/>
    </source>
</evidence>
<protein>
    <submittedName>
        <fullName evidence="2">FixH</fullName>
    </submittedName>
</protein>
<dbReference type="AlphaFoldDB" id="A0A5C6E8E1"/>
<sequence length="182" mass="19562">MKNEKVSRESNRIANHKAALRWGGFVVALLTVQVLVGVYAIYLASGDPSVAALPNYYENALNWDEKVKAEAFSRELGWTLVLGAIEDGGTVGLQGKLTDKDGSPVSIASGTIELYHHARASEIDQIRLKPSSEGTFGIVGCLPTDGLWQVNGKFTNGDGTEFVDSRVLMVHSSNQRSTPQGG</sequence>
<accession>A0A5C6E8E1</accession>
<gene>
    <name evidence="2" type="ORF">Q31b_04030</name>
</gene>
<comment type="caution">
    <text evidence="2">The sequence shown here is derived from an EMBL/GenBank/DDBJ whole genome shotgun (WGS) entry which is preliminary data.</text>
</comment>
<keyword evidence="1" id="KW-0812">Transmembrane</keyword>
<feature type="transmembrane region" description="Helical" evidence="1">
    <location>
        <begin position="20"/>
        <end position="42"/>
    </location>
</feature>
<evidence type="ECO:0000313" key="3">
    <source>
        <dbReference type="Proteomes" id="UP000315471"/>
    </source>
</evidence>
<proteinExistence type="predicted"/>
<keyword evidence="3" id="KW-1185">Reference proteome</keyword>
<keyword evidence="1" id="KW-1133">Transmembrane helix</keyword>
<dbReference type="EMBL" id="SJPY01000001">
    <property type="protein sequence ID" value="TWU45232.1"/>
    <property type="molecule type" value="Genomic_DNA"/>
</dbReference>
<dbReference type="InterPro" id="IPR008620">
    <property type="entry name" value="FixH"/>
</dbReference>
<reference evidence="2 3" key="1">
    <citation type="submission" date="2019-02" db="EMBL/GenBank/DDBJ databases">
        <title>Deep-cultivation of Planctomycetes and their phenomic and genomic characterization uncovers novel biology.</title>
        <authorList>
            <person name="Wiegand S."/>
            <person name="Jogler M."/>
            <person name="Boedeker C."/>
            <person name="Pinto D."/>
            <person name="Vollmers J."/>
            <person name="Rivas-Marin E."/>
            <person name="Kohn T."/>
            <person name="Peeters S.H."/>
            <person name="Heuer A."/>
            <person name="Rast P."/>
            <person name="Oberbeckmann S."/>
            <person name="Bunk B."/>
            <person name="Jeske O."/>
            <person name="Meyerdierks A."/>
            <person name="Storesund J.E."/>
            <person name="Kallscheuer N."/>
            <person name="Luecker S."/>
            <person name="Lage O.M."/>
            <person name="Pohl T."/>
            <person name="Merkel B.J."/>
            <person name="Hornburger P."/>
            <person name="Mueller R.-W."/>
            <person name="Bruemmer F."/>
            <person name="Labrenz M."/>
            <person name="Spormann A.M."/>
            <person name="Op Den Camp H."/>
            <person name="Overmann J."/>
            <person name="Amann R."/>
            <person name="Jetten M.S.M."/>
            <person name="Mascher T."/>
            <person name="Medema M.H."/>
            <person name="Devos D.P."/>
            <person name="Kaster A.-K."/>
            <person name="Ovreas L."/>
            <person name="Rohde M."/>
            <person name="Galperin M.Y."/>
            <person name="Jogler C."/>
        </authorList>
    </citation>
    <scope>NUCLEOTIDE SEQUENCE [LARGE SCALE GENOMIC DNA]</scope>
    <source>
        <strain evidence="2 3">Q31b</strain>
    </source>
</reference>
<dbReference type="OrthoDB" id="288113at2"/>
<dbReference type="Proteomes" id="UP000315471">
    <property type="component" value="Unassembled WGS sequence"/>
</dbReference>
<organism evidence="2 3">
    <name type="scientific">Novipirellula aureliae</name>
    <dbReference type="NCBI Taxonomy" id="2527966"/>
    <lineage>
        <taxon>Bacteria</taxon>
        <taxon>Pseudomonadati</taxon>
        <taxon>Planctomycetota</taxon>
        <taxon>Planctomycetia</taxon>
        <taxon>Pirellulales</taxon>
        <taxon>Pirellulaceae</taxon>
        <taxon>Novipirellula</taxon>
    </lineage>
</organism>
<name>A0A5C6E8E1_9BACT</name>
<dbReference type="Pfam" id="PF05751">
    <property type="entry name" value="FixH"/>
    <property type="match status" value="1"/>
</dbReference>
<dbReference type="RefSeq" id="WP_146597974.1">
    <property type="nucleotide sequence ID" value="NZ_SJPY01000001.1"/>
</dbReference>
<keyword evidence="1" id="KW-0472">Membrane</keyword>